<protein>
    <submittedName>
        <fullName evidence="2">CXXC-20-CXXC protein</fullName>
    </submittedName>
</protein>
<keyword evidence="1" id="KW-1133">Transmembrane helix</keyword>
<sequence length="103" mass="11753">MPTCMPTCTNCRRKWNYKQTLANLSHSGNQWNCPLCGETQYPTFTSMIRFALLYFLAAASLLVFLFLHLSFVQVAGVITVSYVLVFLIFPFALRLSSYKESPL</sequence>
<comment type="caution">
    <text evidence="2">The sequence shown here is derived from an EMBL/GenBank/DDBJ whole genome shotgun (WGS) entry which is preliminary data.</text>
</comment>
<keyword evidence="1" id="KW-0812">Transmembrane</keyword>
<evidence type="ECO:0000313" key="2">
    <source>
        <dbReference type="EMBL" id="RKD69516.1"/>
    </source>
</evidence>
<accession>A0A419UWL0</accession>
<dbReference type="RefSeq" id="WP_120194080.1">
    <property type="nucleotide sequence ID" value="NZ_RAPK01000011.1"/>
</dbReference>
<feature type="transmembrane region" description="Helical" evidence="1">
    <location>
        <begin position="50"/>
        <end position="68"/>
    </location>
</feature>
<dbReference type="NCBIfam" id="TIGR04104">
    <property type="entry name" value="cxxc_20_cxxc"/>
    <property type="match status" value="1"/>
</dbReference>
<dbReference type="AlphaFoldDB" id="A0A419UWL0"/>
<proteinExistence type="predicted"/>
<dbReference type="EMBL" id="RAPK01000011">
    <property type="protein sequence ID" value="RKD69516.1"/>
    <property type="molecule type" value="Genomic_DNA"/>
</dbReference>
<evidence type="ECO:0000313" key="3">
    <source>
        <dbReference type="Proteomes" id="UP000285120"/>
    </source>
</evidence>
<name>A0A419UWL0_9BACL</name>
<gene>
    <name evidence="2" type="ORF">ATL39_2935</name>
</gene>
<dbReference type="Proteomes" id="UP000285120">
    <property type="component" value="Unassembled WGS sequence"/>
</dbReference>
<keyword evidence="3" id="KW-1185">Reference proteome</keyword>
<feature type="transmembrane region" description="Helical" evidence="1">
    <location>
        <begin position="74"/>
        <end position="93"/>
    </location>
</feature>
<dbReference type="OrthoDB" id="2418141at2"/>
<organism evidence="2 3">
    <name type="scientific">Sinobaca qinghaiensis</name>
    <dbReference type="NCBI Taxonomy" id="342944"/>
    <lineage>
        <taxon>Bacteria</taxon>
        <taxon>Bacillati</taxon>
        <taxon>Bacillota</taxon>
        <taxon>Bacilli</taxon>
        <taxon>Bacillales</taxon>
        <taxon>Sporolactobacillaceae</taxon>
        <taxon>Sinobaca</taxon>
    </lineage>
</organism>
<evidence type="ECO:0000256" key="1">
    <source>
        <dbReference type="SAM" id="Phobius"/>
    </source>
</evidence>
<reference evidence="2 3" key="1">
    <citation type="submission" date="2018-09" db="EMBL/GenBank/DDBJ databases">
        <title>Genomic Encyclopedia of Archaeal and Bacterial Type Strains, Phase II (KMG-II): from individual species to whole genera.</title>
        <authorList>
            <person name="Goeker M."/>
        </authorList>
    </citation>
    <scope>NUCLEOTIDE SEQUENCE [LARGE SCALE GENOMIC DNA]</scope>
    <source>
        <strain evidence="2 3">DSM 17008</strain>
    </source>
</reference>
<dbReference type="InterPro" id="IPR026369">
    <property type="entry name" value="CxxC_20_CxxC"/>
</dbReference>
<keyword evidence="1" id="KW-0472">Membrane</keyword>